<feature type="transmembrane region" description="Helical" evidence="1">
    <location>
        <begin position="49"/>
        <end position="71"/>
    </location>
</feature>
<evidence type="ECO:0000256" key="1">
    <source>
        <dbReference type="SAM" id="Phobius"/>
    </source>
</evidence>
<evidence type="ECO:0000313" key="2">
    <source>
        <dbReference type="EMBL" id="DAE22024.1"/>
    </source>
</evidence>
<proteinExistence type="predicted"/>
<keyword evidence="1" id="KW-0472">Membrane</keyword>
<accession>A0A8S5QSG1</accession>
<organism evidence="2">
    <name type="scientific">Podoviridae sp. ctRnx2</name>
    <dbReference type="NCBI Taxonomy" id="2826555"/>
    <lineage>
        <taxon>Viruses</taxon>
        <taxon>Duplodnaviria</taxon>
        <taxon>Heunggongvirae</taxon>
        <taxon>Uroviricota</taxon>
        <taxon>Caudoviricetes</taxon>
    </lineage>
</organism>
<protein>
    <submittedName>
        <fullName evidence="2">Uncharacterized protein</fullName>
    </submittedName>
</protein>
<keyword evidence="1" id="KW-0812">Transmembrane</keyword>
<keyword evidence="1" id="KW-1133">Transmembrane helix</keyword>
<reference evidence="2" key="1">
    <citation type="journal article" date="2021" name="Proc. Natl. Acad. Sci. U.S.A.">
        <title>A Catalog of Tens of Thousands of Viruses from Human Metagenomes Reveals Hidden Associations with Chronic Diseases.</title>
        <authorList>
            <person name="Tisza M.J."/>
            <person name="Buck C.B."/>
        </authorList>
    </citation>
    <scope>NUCLEOTIDE SEQUENCE</scope>
    <source>
        <strain evidence="2">CtRnx2</strain>
    </source>
</reference>
<name>A0A8S5QSG1_9CAUD</name>
<sequence>MTALCLHLNTTSKWPGPDHQSHPVIIMSYNQHDAKAQLRMLEHSNPPDWVMWALVAWATSLFWLPILVFLLK</sequence>
<dbReference type="EMBL" id="BK015724">
    <property type="protein sequence ID" value="DAE22024.1"/>
    <property type="molecule type" value="Genomic_DNA"/>
</dbReference>